<keyword evidence="5" id="KW-0175">Coiled coil</keyword>
<keyword evidence="3 4" id="KW-0287">Flowering</keyword>
<dbReference type="InterPro" id="IPR012474">
    <property type="entry name" value="Frigida"/>
</dbReference>
<sequence length="526" mass="59017">MADAQSVATLIDTTTSKIQQLQQAFAELESHRAISLNLKWKELEAHFHGLERSLKRRFSELENQEKEFETRASEAREMLAKRESVVVAKEQASLARLQEKRDDALAAIGDVFGKYKMAKAEPFVNGTSNGPADAILEEKLDVKVAEPNSGDVKPAEDTIVELKPCPELTKLCEEMDAKGLHKFISDNRKNLASLREEIPFALKSSRDPGCLVLDSLEDFYCVEMPLLDGKMESSLLGVRRTCIMLMESLMSLLTGIESNSAADKPVISSDIKGRAKAIANEWKPKLDNLDTDASNGNSLEAHAFLQLLATFDLVSEFDQDEVCKLIPMVSRRRKTAELCRSLGLTEKLPSVVEVLVNSGRQLEAFNLVYAFELTEQFDPVSLLKAYLEARKVQNDANERELCALKVVIKSIEEHKLEEQYPLDPLQKQVVQLEKVKADKRRAAEAAKPQSKRPRANVAGYGPRITNIPDKCVYRAPERYPYMYDRPYLYATDNHGPSLVGSASYNLSHNHGSYYGNGYQYPAPYLH</sequence>
<dbReference type="AlphaFoldDB" id="A0A3S3NK39"/>
<evidence type="ECO:0000313" key="7">
    <source>
        <dbReference type="Proteomes" id="UP000283530"/>
    </source>
</evidence>
<name>A0A3S3NK39_9MAGN</name>
<keyword evidence="4" id="KW-0217">Developmental protein</keyword>
<protein>
    <recommendedName>
        <fullName evidence="4">FRIGIDA-like protein</fullName>
    </recommendedName>
</protein>
<dbReference type="PANTHER" id="PTHR31791">
    <property type="entry name" value="FRIGIDA-LIKE PROTEIN 3-RELATED"/>
    <property type="match status" value="1"/>
</dbReference>
<comment type="caution">
    <text evidence="6">The sequence shown here is derived from an EMBL/GenBank/DDBJ whole genome shotgun (WGS) entry which is preliminary data.</text>
</comment>
<evidence type="ECO:0000256" key="4">
    <source>
        <dbReference type="RuleBase" id="RU364012"/>
    </source>
</evidence>
<dbReference type="EMBL" id="QPKB01000012">
    <property type="protein sequence ID" value="RWR96713.1"/>
    <property type="molecule type" value="Genomic_DNA"/>
</dbReference>
<evidence type="ECO:0000313" key="6">
    <source>
        <dbReference type="EMBL" id="RWR96713.1"/>
    </source>
</evidence>
<dbReference type="OrthoDB" id="1930990at2759"/>
<dbReference type="GO" id="GO:0009908">
    <property type="term" value="P:flower development"/>
    <property type="evidence" value="ECO:0007669"/>
    <property type="project" value="UniProtKB-KW"/>
</dbReference>
<dbReference type="Proteomes" id="UP000283530">
    <property type="component" value="Unassembled WGS sequence"/>
</dbReference>
<evidence type="ECO:0000256" key="1">
    <source>
        <dbReference type="ARBA" id="ARBA00008956"/>
    </source>
</evidence>
<evidence type="ECO:0000256" key="5">
    <source>
        <dbReference type="SAM" id="Coils"/>
    </source>
</evidence>
<dbReference type="GO" id="GO:0030154">
    <property type="term" value="P:cell differentiation"/>
    <property type="evidence" value="ECO:0007669"/>
    <property type="project" value="UniProtKB-KW"/>
</dbReference>
<organism evidence="6 7">
    <name type="scientific">Cinnamomum micranthum f. kanehirae</name>
    <dbReference type="NCBI Taxonomy" id="337451"/>
    <lineage>
        <taxon>Eukaryota</taxon>
        <taxon>Viridiplantae</taxon>
        <taxon>Streptophyta</taxon>
        <taxon>Embryophyta</taxon>
        <taxon>Tracheophyta</taxon>
        <taxon>Spermatophyta</taxon>
        <taxon>Magnoliopsida</taxon>
        <taxon>Magnoliidae</taxon>
        <taxon>Laurales</taxon>
        <taxon>Lauraceae</taxon>
        <taxon>Cinnamomum</taxon>
    </lineage>
</organism>
<dbReference type="Pfam" id="PF07899">
    <property type="entry name" value="Frigida"/>
    <property type="match status" value="1"/>
</dbReference>
<keyword evidence="7" id="KW-1185">Reference proteome</keyword>
<dbReference type="PANTHER" id="PTHR31791:SF4">
    <property type="entry name" value="FRIGIDA-LIKE PROTEIN 3"/>
    <property type="match status" value="1"/>
</dbReference>
<evidence type="ECO:0000256" key="2">
    <source>
        <dbReference type="ARBA" id="ARBA00022782"/>
    </source>
</evidence>
<feature type="coiled-coil region" evidence="5">
    <location>
        <begin position="11"/>
        <end position="107"/>
    </location>
</feature>
<gene>
    <name evidence="6" type="ORF">CKAN_02611200</name>
</gene>
<comment type="similarity">
    <text evidence="1 4">Belongs to the Frigida family.</text>
</comment>
<accession>A0A3S3NK39</accession>
<reference evidence="6 7" key="1">
    <citation type="journal article" date="2019" name="Nat. Plants">
        <title>Stout camphor tree genome fills gaps in understanding of flowering plant genome evolution.</title>
        <authorList>
            <person name="Chaw S.M."/>
            <person name="Liu Y.C."/>
            <person name="Wu Y.W."/>
            <person name="Wang H.Y."/>
            <person name="Lin C.I."/>
            <person name="Wu C.S."/>
            <person name="Ke H.M."/>
            <person name="Chang L.Y."/>
            <person name="Hsu C.Y."/>
            <person name="Yang H.T."/>
            <person name="Sudianto E."/>
            <person name="Hsu M.H."/>
            <person name="Wu K.P."/>
            <person name="Wang L.N."/>
            <person name="Leebens-Mack J.H."/>
            <person name="Tsai I.J."/>
        </authorList>
    </citation>
    <scope>NUCLEOTIDE SEQUENCE [LARGE SCALE GENOMIC DNA]</scope>
    <source>
        <strain evidence="7">cv. Chaw 1501</strain>
        <tissue evidence="6">Young leaves</tissue>
    </source>
</reference>
<evidence type="ECO:0000256" key="3">
    <source>
        <dbReference type="ARBA" id="ARBA00023089"/>
    </source>
</evidence>
<proteinExistence type="inferred from homology"/>
<keyword evidence="2 4" id="KW-0221">Differentiation</keyword>